<evidence type="ECO:0000259" key="1">
    <source>
        <dbReference type="Pfam" id="PF24626"/>
    </source>
</evidence>
<dbReference type="AlphaFoldDB" id="A0AAV2GS34"/>
<dbReference type="Pfam" id="PF24626">
    <property type="entry name" value="SH3_Tf2-1"/>
    <property type="match status" value="1"/>
</dbReference>
<protein>
    <recommendedName>
        <fullName evidence="1">Tf2-1-like SH3-like domain-containing protein</fullName>
    </recommendedName>
</protein>
<name>A0AAV2GS34_9ROSI</name>
<evidence type="ECO:0000313" key="2">
    <source>
        <dbReference type="EMBL" id="CAL1413077.1"/>
    </source>
</evidence>
<evidence type="ECO:0000313" key="3">
    <source>
        <dbReference type="Proteomes" id="UP001497516"/>
    </source>
</evidence>
<organism evidence="2 3">
    <name type="scientific">Linum trigynum</name>
    <dbReference type="NCBI Taxonomy" id="586398"/>
    <lineage>
        <taxon>Eukaryota</taxon>
        <taxon>Viridiplantae</taxon>
        <taxon>Streptophyta</taxon>
        <taxon>Embryophyta</taxon>
        <taxon>Tracheophyta</taxon>
        <taxon>Spermatophyta</taxon>
        <taxon>Magnoliopsida</taxon>
        <taxon>eudicotyledons</taxon>
        <taxon>Gunneridae</taxon>
        <taxon>Pentapetalae</taxon>
        <taxon>rosids</taxon>
        <taxon>fabids</taxon>
        <taxon>Malpighiales</taxon>
        <taxon>Linaceae</taxon>
        <taxon>Linum</taxon>
    </lineage>
</organism>
<reference evidence="2 3" key="1">
    <citation type="submission" date="2024-04" db="EMBL/GenBank/DDBJ databases">
        <authorList>
            <person name="Fracassetti M."/>
        </authorList>
    </citation>
    <scope>NUCLEOTIDE SEQUENCE [LARGE SCALE GENOMIC DNA]</scope>
</reference>
<dbReference type="EMBL" id="OZ034822">
    <property type="protein sequence ID" value="CAL1413077.1"/>
    <property type="molecule type" value="Genomic_DNA"/>
</dbReference>
<dbReference type="Proteomes" id="UP001497516">
    <property type="component" value="Chromosome 9"/>
</dbReference>
<feature type="domain" description="Tf2-1-like SH3-like" evidence="1">
    <location>
        <begin position="39"/>
        <end position="99"/>
    </location>
</feature>
<sequence length="113" mass="12895">MARDVQAVKDVVKSRLEATGQKNKAVTDAHRRVKVFNVGNSVMVFRRKERFPVGTYSKLQPHKYGPYTVVKKINENAYVINLPISMNISNTFNVAEFSKISTSFMKMLPFILI</sequence>
<gene>
    <name evidence="2" type="ORF">LTRI10_LOCUS52329</name>
</gene>
<accession>A0AAV2GS34</accession>
<dbReference type="InterPro" id="IPR056924">
    <property type="entry name" value="SH3_Tf2-1"/>
</dbReference>
<proteinExistence type="predicted"/>
<keyword evidence="3" id="KW-1185">Reference proteome</keyword>